<name>A0A239MC95_EKHLU</name>
<keyword evidence="1" id="KW-0223">Dioxygenase</keyword>
<protein>
    <submittedName>
        <fullName evidence="1">Protocatechuate 3,4-dioxygenase beta subunit</fullName>
    </submittedName>
</protein>
<keyword evidence="1" id="KW-0560">Oxidoreductase</keyword>
<dbReference type="EMBL" id="FZPD01000008">
    <property type="protein sequence ID" value="SNT39658.1"/>
    <property type="molecule type" value="Genomic_DNA"/>
</dbReference>
<dbReference type="InterPro" id="IPR050770">
    <property type="entry name" value="Intradiol_RC_Dioxygenase"/>
</dbReference>
<dbReference type="InterPro" id="IPR015889">
    <property type="entry name" value="Intradiol_dOase_core"/>
</dbReference>
<organism evidence="1 2">
    <name type="scientific">Ekhidna lutea</name>
    <dbReference type="NCBI Taxonomy" id="447679"/>
    <lineage>
        <taxon>Bacteria</taxon>
        <taxon>Pseudomonadati</taxon>
        <taxon>Bacteroidota</taxon>
        <taxon>Cytophagia</taxon>
        <taxon>Cytophagales</taxon>
        <taxon>Reichenbachiellaceae</taxon>
        <taxon>Ekhidna</taxon>
    </lineage>
</organism>
<proteinExistence type="predicted"/>
<dbReference type="GO" id="GO:0016702">
    <property type="term" value="F:oxidoreductase activity, acting on single donors with incorporation of molecular oxygen, incorporation of two atoms of oxygen"/>
    <property type="evidence" value="ECO:0007669"/>
    <property type="project" value="InterPro"/>
</dbReference>
<evidence type="ECO:0000313" key="2">
    <source>
        <dbReference type="Proteomes" id="UP000198393"/>
    </source>
</evidence>
<dbReference type="Proteomes" id="UP000198393">
    <property type="component" value="Unassembled WGS sequence"/>
</dbReference>
<gene>
    <name evidence="1" type="ORF">SAMN05421640_3759</name>
</gene>
<dbReference type="PANTHER" id="PTHR33711:SF10">
    <property type="entry name" value="INTRADIOL RING-CLEAVAGE DIOXYGENASES DOMAIN-CONTAINING PROTEIN"/>
    <property type="match status" value="1"/>
</dbReference>
<dbReference type="Gene3D" id="2.60.130.10">
    <property type="entry name" value="Aromatic compound dioxygenase"/>
    <property type="match status" value="1"/>
</dbReference>
<reference evidence="1 2" key="1">
    <citation type="submission" date="2017-06" db="EMBL/GenBank/DDBJ databases">
        <authorList>
            <person name="Kim H.J."/>
            <person name="Triplett B.A."/>
        </authorList>
    </citation>
    <scope>NUCLEOTIDE SEQUENCE [LARGE SCALE GENOMIC DNA]</scope>
    <source>
        <strain evidence="1 2">DSM 19307</strain>
    </source>
</reference>
<dbReference type="PANTHER" id="PTHR33711">
    <property type="entry name" value="DIOXYGENASE, PUTATIVE (AFU_ORTHOLOGUE AFUA_2G02910)-RELATED"/>
    <property type="match status" value="1"/>
</dbReference>
<dbReference type="RefSeq" id="WP_089358421.1">
    <property type="nucleotide sequence ID" value="NZ_FZPD01000008.1"/>
</dbReference>
<dbReference type="AlphaFoldDB" id="A0A239MC95"/>
<dbReference type="GO" id="GO:0008199">
    <property type="term" value="F:ferric iron binding"/>
    <property type="evidence" value="ECO:0007669"/>
    <property type="project" value="InterPro"/>
</dbReference>
<evidence type="ECO:0000313" key="1">
    <source>
        <dbReference type="EMBL" id="SNT39658.1"/>
    </source>
</evidence>
<sequence length="205" mass="23380">MRYIFILLSICCINACGQEANYRLIDSGRCDGCEAVLEFGDRKLSSVDTLPLYEQTNPKIKVFGTVYQPDGITPAEGVILYLYHTNRDGIYPKRGDEKGWARRHGYIRGWVKTDQNGQYAFYTFRPASYPSGTEAEHIHITVLEPDGKYYWIGSYLFHDDPLLRDRDIDKTPRGGSDGVLKLTKEGNLLTDRRDIVLGKNVPDYD</sequence>
<dbReference type="OrthoDB" id="933561at2"/>
<dbReference type="SUPFAM" id="SSF49482">
    <property type="entry name" value="Aromatic compound dioxygenase"/>
    <property type="match status" value="1"/>
</dbReference>
<keyword evidence="2" id="KW-1185">Reference proteome</keyword>
<accession>A0A239MC95</accession>